<dbReference type="EMBL" id="BX284601">
    <property type="protein sequence ID" value="CCD31144.1"/>
    <property type="molecule type" value="Genomic_DNA"/>
</dbReference>
<protein>
    <submittedName>
        <fullName evidence="1">THAP-type domain-containing protein</fullName>
    </submittedName>
</protein>
<gene>
    <name evidence="1" type="ORF">CELE_Y52B11A.19</name>
    <name evidence="1 3" type="ORF">Y52B11A.19</name>
</gene>
<dbReference type="KEGG" id="cel:CELE_Y52B11A.19"/>
<dbReference type="RefSeq" id="NP_001251557.1">
    <property type="nucleotide sequence ID" value="NM_001264628.1"/>
</dbReference>
<dbReference type="Proteomes" id="UP000001940">
    <property type="component" value="Chromosome I"/>
</dbReference>
<evidence type="ECO:0000313" key="2">
    <source>
        <dbReference type="Proteomes" id="UP000001940"/>
    </source>
</evidence>
<accession>G2HJZ4</accession>
<dbReference type="PaxDb" id="6239-Y52B11A.19"/>
<keyword evidence="2" id="KW-1185">Reference proteome</keyword>
<dbReference type="GeneID" id="13182032"/>
<dbReference type="OrthoDB" id="5876301at2759"/>
<dbReference type="AlphaFoldDB" id="G2HJZ4"/>
<proteinExistence type="predicted"/>
<evidence type="ECO:0000313" key="1">
    <source>
        <dbReference type="EMBL" id="CCD31144.1"/>
    </source>
</evidence>
<dbReference type="CTD" id="13182032"/>
<reference evidence="1 2" key="1">
    <citation type="journal article" date="1998" name="Science">
        <title>Genome sequence of the nematode C. elegans: a platform for investigating biology.</title>
        <authorList>
            <consortium name="The C. elegans sequencing consortium"/>
            <person name="Sulson J.E."/>
            <person name="Waterston R."/>
        </authorList>
    </citation>
    <scope>NUCLEOTIDE SEQUENCE [LARGE SCALE GENOMIC DNA]</scope>
    <source>
        <strain evidence="1 2">Bristol N2</strain>
    </source>
</reference>
<dbReference type="InParanoid" id="G2HJZ4"/>
<dbReference type="AGR" id="WB:WBGene00206530"/>
<dbReference type="Bgee" id="WBGene00206530">
    <property type="expression patterns" value="Expressed in pharyngeal muscle cell (C elegans) and 3 other cell types or tissues"/>
</dbReference>
<evidence type="ECO:0000313" key="3">
    <source>
        <dbReference type="WormBase" id="Y52B11A.19"/>
    </source>
</evidence>
<name>G2HJZ4_CAEEL</name>
<dbReference type="FunCoup" id="G2HJZ4">
    <property type="interactions" value="151"/>
</dbReference>
<dbReference type="STRING" id="6239.Y52B11A.19.1"/>
<organism evidence="1 2">
    <name type="scientific">Caenorhabditis elegans</name>
    <dbReference type="NCBI Taxonomy" id="6239"/>
    <lineage>
        <taxon>Eukaryota</taxon>
        <taxon>Metazoa</taxon>
        <taxon>Ecdysozoa</taxon>
        <taxon>Nematoda</taxon>
        <taxon>Chromadorea</taxon>
        <taxon>Rhabditida</taxon>
        <taxon>Rhabditina</taxon>
        <taxon>Rhabditomorpha</taxon>
        <taxon>Rhabditoidea</taxon>
        <taxon>Rhabditidae</taxon>
        <taxon>Peloderinae</taxon>
        <taxon>Caenorhabditis</taxon>
    </lineage>
</organism>
<dbReference type="eggNOG" id="KOG1075">
    <property type="taxonomic scope" value="Eukaryota"/>
</dbReference>
<dbReference type="HOGENOM" id="CLU_2308564_0_0_1"/>
<dbReference type="WormBase" id="Y52B11A.19">
    <property type="protein sequence ID" value="CE46122"/>
    <property type="gene ID" value="WBGene00206530"/>
</dbReference>
<sequence>MLKSIAQNHGLPAPLACYRIDCKSIIRPMKITFANKEDRDQFLIGFNKFKKSEHAINSISPPPRIRRDLMPDELLKLHFFCSQSMETCLHHPRPKERESR</sequence>